<evidence type="ECO:0000259" key="4">
    <source>
        <dbReference type="PROSITE" id="PS51192"/>
    </source>
</evidence>
<dbReference type="PANTHER" id="PTHR30580:SF1">
    <property type="entry name" value="COMF OPERON PROTEIN 1"/>
    <property type="match status" value="1"/>
</dbReference>
<sequence>MTVEGSYAPVFCWQGFVYLAWGDRSGRVGISHNPGLDRTFWLQRGCRQFSLLTPPLPLGTAAFLCDWLQRHLPLKGEPPLQQAAALVNRGRLKLGLPPWEAPANTLPEPRPAPAAAELVLVQKYLAGRILWREEIALALAENKAVVSTPLEDLLHWLYLAGEVILLPGVGYEPNGEPRCRRCGQASRLLKVACAACGSGDCLVCEGCLAMGQARSCRPLYARPCQAQAAARGRPGLDTRPRLNFALTPAQVDAYREAESFVFQGKEKECLLWAACGAGKTEVACGAIAAALSRSRNVLYACPRREVIRELEVRLTFAWPHFRILALYGGSPGKFGAADLILATTHQALRFYRRFDLVILDEVDAFPLSEDPMLYYAVARARREDGQTLFLTATPPPGLVARVRRRQVKVIYLPARHHGHPLPVPEILRDPFLSRPGAKRLPRSLVNCLDLTLAEEVQLIIFVPAVKLVEEVVAWLLQERPGPDPNRPWVQGCFAAHPRRDEIIAAFRREEFPVLVTTTVMERGITIPRLNVLVLYADEERVFTANTLIQMAGRAGRSPAYPSGRVWFLASRISPAMAGARRQIQEFNDLARRRGYLLVREK</sequence>
<dbReference type="GO" id="GO:0043138">
    <property type="term" value="F:3'-5' DNA helicase activity"/>
    <property type="evidence" value="ECO:0007669"/>
    <property type="project" value="TreeGrafter"/>
</dbReference>
<keyword evidence="6" id="KW-0378">Hydrolase</keyword>
<dbReference type="InterPro" id="IPR027417">
    <property type="entry name" value="P-loop_NTPase"/>
</dbReference>
<organism evidence="6 7">
    <name type="scientific">Neomoorella stamsii</name>
    <dbReference type="NCBI Taxonomy" id="1266720"/>
    <lineage>
        <taxon>Bacteria</taxon>
        <taxon>Bacillati</taxon>
        <taxon>Bacillota</taxon>
        <taxon>Clostridia</taxon>
        <taxon>Neomoorellales</taxon>
        <taxon>Neomoorellaceae</taxon>
        <taxon>Neomoorella</taxon>
    </lineage>
</organism>
<dbReference type="GO" id="GO:0006302">
    <property type="term" value="P:double-strand break repair"/>
    <property type="evidence" value="ECO:0007669"/>
    <property type="project" value="TreeGrafter"/>
</dbReference>
<dbReference type="Gene3D" id="3.40.50.300">
    <property type="entry name" value="P-loop containing nucleotide triphosphate hydrolases"/>
    <property type="match status" value="2"/>
</dbReference>
<reference evidence="6 7" key="1">
    <citation type="submission" date="2018-03" db="EMBL/GenBank/DDBJ databases">
        <title>Genome sequence of Moorella stamsii DSM 26217.</title>
        <authorList>
            <person name="Poehlein A."/>
            <person name="Daniel R."/>
        </authorList>
    </citation>
    <scope>NUCLEOTIDE SEQUENCE [LARGE SCALE GENOMIC DNA]</scope>
    <source>
        <strain evidence="7">DSM 26217</strain>
    </source>
</reference>
<dbReference type="GO" id="GO:0016787">
    <property type="term" value="F:hydrolase activity"/>
    <property type="evidence" value="ECO:0007669"/>
    <property type="project" value="UniProtKB-KW"/>
</dbReference>
<evidence type="ECO:0000256" key="2">
    <source>
        <dbReference type="ARBA" id="ARBA00022840"/>
    </source>
</evidence>
<accession>A0A9X7J2U3</accession>
<evidence type="ECO:0000256" key="3">
    <source>
        <dbReference type="ARBA" id="ARBA00023125"/>
    </source>
</evidence>
<keyword evidence="1" id="KW-0547">Nucleotide-binding</keyword>
<dbReference type="InterPro" id="IPR014001">
    <property type="entry name" value="Helicase_ATP-bd"/>
</dbReference>
<evidence type="ECO:0000256" key="1">
    <source>
        <dbReference type="ARBA" id="ARBA00022741"/>
    </source>
</evidence>
<dbReference type="EMBL" id="PVXL01000050">
    <property type="protein sequence ID" value="PRR71655.1"/>
    <property type="molecule type" value="Genomic_DNA"/>
</dbReference>
<dbReference type="GO" id="GO:0003677">
    <property type="term" value="F:DNA binding"/>
    <property type="evidence" value="ECO:0007669"/>
    <property type="project" value="UniProtKB-KW"/>
</dbReference>
<dbReference type="InterPro" id="IPR001650">
    <property type="entry name" value="Helicase_C-like"/>
</dbReference>
<name>A0A9X7J2U3_9FIRM</name>
<dbReference type="PROSITE" id="PS51194">
    <property type="entry name" value="HELICASE_CTER"/>
    <property type="match status" value="1"/>
</dbReference>
<dbReference type="PANTHER" id="PTHR30580">
    <property type="entry name" value="PRIMOSOMAL PROTEIN N"/>
    <property type="match status" value="1"/>
</dbReference>
<evidence type="ECO:0000313" key="7">
    <source>
        <dbReference type="Proteomes" id="UP000239430"/>
    </source>
</evidence>
<feature type="domain" description="Helicase ATP-binding" evidence="4">
    <location>
        <begin position="260"/>
        <end position="412"/>
    </location>
</feature>
<dbReference type="GO" id="GO:0006270">
    <property type="term" value="P:DNA replication initiation"/>
    <property type="evidence" value="ECO:0007669"/>
    <property type="project" value="TreeGrafter"/>
</dbReference>
<dbReference type="PROSITE" id="PS51192">
    <property type="entry name" value="HELICASE_ATP_BIND_1"/>
    <property type="match status" value="1"/>
</dbReference>
<evidence type="ECO:0000259" key="5">
    <source>
        <dbReference type="PROSITE" id="PS51194"/>
    </source>
</evidence>
<dbReference type="GO" id="GO:0005524">
    <property type="term" value="F:ATP binding"/>
    <property type="evidence" value="ECO:0007669"/>
    <property type="project" value="UniProtKB-KW"/>
</dbReference>
<proteinExistence type="predicted"/>
<dbReference type="SMART" id="SM00487">
    <property type="entry name" value="DEXDc"/>
    <property type="match status" value="1"/>
</dbReference>
<dbReference type="RefSeq" id="WP_054936191.1">
    <property type="nucleotide sequence ID" value="NZ_PVXL01000050.1"/>
</dbReference>
<dbReference type="InterPro" id="IPR011545">
    <property type="entry name" value="DEAD/DEAH_box_helicase_dom"/>
</dbReference>
<dbReference type="GO" id="GO:0006310">
    <property type="term" value="P:DNA recombination"/>
    <property type="evidence" value="ECO:0007669"/>
    <property type="project" value="TreeGrafter"/>
</dbReference>
<evidence type="ECO:0000313" key="6">
    <source>
        <dbReference type="EMBL" id="PRR71655.1"/>
    </source>
</evidence>
<dbReference type="Pfam" id="PF00271">
    <property type="entry name" value="Helicase_C"/>
    <property type="match status" value="1"/>
</dbReference>
<dbReference type="AlphaFoldDB" id="A0A9X7J2U3"/>
<protein>
    <submittedName>
        <fullName evidence="6">Transcription-repair-coupling factor</fullName>
        <ecNumber evidence="6">3.6.4.-</ecNumber>
    </submittedName>
</protein>
<comment type="caution">
    <text evidence="6">The sequence shown here is derived from an EMBL/GenBank/DDBJ whole genome shotgun (WGS) entry which is preliminary data.</text>
</comment>
<keyword evidence="2" id="KW-0067">ATP-binding</keyword>
<feature type="domain" description="Helicase C-terminal" evidence="5">
    <location>
        <begin position="444"/>
        <end position="601"/>
    </location>
</feature>
<dbReference type="Proteomes" id="UP000239430">
    <property type="component" value="Unassembled WGS sequence"/>
</dbReference>
<dbReference type="SMART" id="SM00490">
    <property type="entry name" value="HELICc"/>
    <property type="match status" value="1"/>
</dbReference>
<keyword evidence="7" id="KW-1185">Reference proteome</keyword>
<dbReference type="Pfam" id="PF00270">
    <property type="entry name" value="DEAD"/>
    <property type="match status" value="1"/>
</dbReference>
<dbReference type="SUPFAM" id="SSF52540">
    <property type="entry name" value="P-loop containing nucleoside triphosphate hydrolases"/>
    <property type="match status" value="1"/>
</dbReference>
<gene>
    <name evidence="6" type="primary">mfd_1</name>
    <name evidence="6" type="ORF">MOST_22200</name>
</gene>
<dbReference type="EC" id="3.6.4.-" evidence="6"/>
<keyword evidence="3" id="KW-0238">DNA-binding</keyword>